<keyword evidence="2" id="KW-1185">Reference proteome</keyword>
<accession>A0A368H1Y2</accession>
<dbReference type="EMBL" id="JOJR01000036">
    <property type="protein sequence ID" value="RCN49270.1"/>
    <property type="molecule type" value="Genomic_DNA"/>
</dbReference>
<dbReference type="AlphaFoldDB" id="A0A368H1Y2"/>
<evidence type="ECO:0000313" key="2">
    <source>
        <dbReference type="Proteomes" id="UP000252519"/>
    </source>
</evidence>
<gene>
    <name evidence="1" type="ORF">ANCCAN_04685</name>
</gene>
<dbReference type="Proteomes" id="UP000252519">
    <property type="component" value="Unassembled WGS sequence"/>
</dbReference>
<evidence type="ECO:0000313" key="1">
    <source>
        <dbReference type="EMBL" id="RCN49270.1"/>
    </source>
</evidence>
<protein>
    <submittedName>
        <fullName evidence="1">Uncharacterized protein</fullName>
    </submittedName>
</protein>
<comment type="caution">
    <text evidence="1">The sequence shown here is derived from an EMBL/GenBank/DDBJ whole genome shotgun (WGS) entry which is preliminary data.</text>
</comment>
<sequence>MVWFQSRLQRGPGIKVRDLSSISMCSSSHKVFLKKKEEDNCAGAVAFGNVVCSDYFHCTLNDGRPASECRPKICEKFKAMPRNNDCFRSLFVCN</sequence>
<organism evidence="1 2">
    <name type="scientific">Ancylostoma caninum</name>
    <name type="common">Dog hookworm</name>
    <dbReference type="NCBI Taxonomy" id="29170"/>
    <lineage>
        <taxon>Eukaryota</taxon>
        <taxon>Metazoa</taxon>
        <taxon>Ecdysozoa</taxon>
        <taxon>Nematoda</taxon>
        <taxon>Chromadorea</taxon>
        <taxon>Rhabditida</taxon>
        <taxon>Rhabditina</taxon>
        <taxon>Rhabditomorpha</taxon>
        <taxon>Strongyloidea</taxon>
        <taxon>Ancylostomatidae</taxon>
        <taxon>Ancylostomatinae</taxon>
        <taxon>Ancylostoma</taxon>
    </lineage>
</organism>
<proteinExistence type="predicted"/>
<dbReference type="OrthoDB" id="10544067at2759"/>
<reference evidence="1 2" key="1">
    <citation type="submission" date="2014-10" db="EMBL/GenBank/DDBJ databases">
        <title>Draft genome of the hookworm Ancylostoma caninum.</title>
        <authorList>
            <person name="Mitreva M."/>
        </authorList>
    </citation>
    <scope>NUCLEOTIDE SEQUENCE [LARGE SCALE GENOMIC DNA]</scope>
    <source>
        <strain evidence="1 2">Baltimore</strain>
    </source>
</reference>
<name>A0A368H1Y2_ANCCA</name>